<dbReference type="EMBL" id="JABDTM020024671">
    <property type="protein sequence ID" value="KAH0814067.1"/>
    <property type="molecule type" value="Genomic_DNA"/>
</dbReference>
<keyword evidence="10 12" id="KW-0739">Sodium transport</keyword>
<evidence type="ECO:0000256" key="7">
    <source>
        <dbReference type="ARBA" id="ARBA00023053"/>
    </source>
</evidence>
<feature type="compositionally biased region" description="Polar residues" evidence="13">
    <location>
        <begin position="1777"/>
        <end position="1786"/>
    </location>
</feature>
<keyword evidence="15" id="KW-1185">Reference proteome</keyword>
<keyword evidence="6" id="KW-1133">Transmembrane helix</keyword>
<dbReference type="PANTHER" id="PTHR11690:SF288">
    <property type="entry name" value="AMILORIDE-SENSITIVE NA+ CHANNEL-RELATED"/>
    <property type="match status" value="1"/>
</dbReference>
<keyword evidence="3 12" id="KW-0813">Transport</keyword>
<keyword evidence="8 12" id="KW-0406">Ion transport</keyword>
<comment type="caution">
    <text evidence="14">The sequence shown here is derived from an EMBL/GenBank/DDBJ whole genome shotgun (WGS) entry which is preliminary data.</text>
</comment>
<dbReference type="InterPro" id="IPR001873">
    <property type="entry name" value="ENaC"/>
</dbReference>
<keyword evidence="4 12" id="KW-0894">Sodium channel</keyword>
<evidence type="ECO:0000256" key="9">
    <source>
        <dbReference type="ARBA" id="ARBA00023136"/>
    </source>
</evidence>
<evidence type="ECO:0000313" key="14">
    <source>
        <dbReference type="EMBL" id="KAH0814067.1"/>
    </source>
</evidence>
<comment type="subcellular location">
    <subcellularLocation>
        <location evidence="1">Membrane</location>
        <topology evidence="1">Multi-pass membrane protein</topology>
    </subcellularLocation>
</comment>
<keyword evidence="5 12" id="KW-0812">Transmembrane</keyword>
<dbReference type="PROSITE" id="PS01206">
    <property type="entry name" value="ASC"/>
    <property type="match status" value="4"/>
</dbReference>
<evidence type="ECO:0008006" key="16">
    <source>
        <dbReference type="Google" id="ProtNLM"/>
    </source>
</evidence>
<evidence type="ECO:0000256" key="8">
    <source>
        <dbReference type="ARBA" id="ARBA00023065"/>
    </source>
</evidence>
<evidence type="ECO:0000256" key="12">
    <source>
        <dbReference type="RuleBase" id="RU000679"/>
    </source>
</evidence>
<sequence>MIYEVLYKYNNSPVVVSFATEDTPLHQIPFPAITICPEFKYSRQKFNFSEVYRKLQENEEVDDAEYTVYTYKIFYSMRDYQYLGLLCEETIQGNKTVDNRFFEAIDELKPNGDDILPFCIYMDRPLPCKEIFTPIIVDEGICYSFNILGRDEVFREHVYHYADYYHIRNNSRQVFDIETGYEEGAGINTYPRRALTSGADNSLAIFFEYDTSETDFVCNNFLQGFRVLIHNPWEVPRLSKHYFRIPFDKVIVAAMYPEMVTTSREVRRFKPEKRKCYMVDERPLKHFQKYTQSNCLLECLTNYTLNECGCVRFFMPRESDTAICGVGSSECVDKAEVEIKVKELEYKMLGKTFCDCKPSCTQLKFNVETSHSDFYFREYFKTVHQQYFTDNTGCVLMFYKIWEKYENNPIVMSFATKEIPIYEIPFPAVTICPESKCANEKFNYSDVFNRLYENQSVTDEELRIFSYMRMMCQADQYKYLGAHNKTVDEYFLSVIDEVKPNFTIECTFLEEINCEDRFIPIMTDQGVCYSFNILDREMIFRENIVHHKNYHRANYSFDDFNGDAGFVKSAGVVTYPLRALMSGADNSLEVYFEINTITDVDYACNSFIQGFSVMVHNPMDIPRPSKYYFRVPFDKEVLVAVQPELILTSKEVQNFDVEKRNCYLKSERFLHYFKIYTQSNCVLECFTNHTLKNCGCVEFFMPRKNTTSICGYQSDDCVSKAYNEMIVEDLTRKFSGLGKSCDCKPLCTDLRYTVETSQSVFIGKEFYKIREKDNFDFTNFHYEDFHQPAIASSNYNDDTRYAKVTDVDTYPARALLSGADNSLELQFKHVQEKSDTLCNKYLQGFRILVHSPTEIPRLSKSYFRVPLDKTIVAAIDPQLLTTSPATALNKAGEASIVAKRLARRFALGRSRVLTPAPPDLLLLFSGVFPHHQANVGSIFTPQYLPPFFPTVPSRIFPIFWTITLLLSMAGCLFMISEIYTKFLNSPVVVTFATHDTAIYEVPFPAVTICPEAKTSGVKFKYSDVFNKSMKENQTLTTTESQYLHYTTLLCEDNYKLASLLSGGSDTFEDDFFDVIDWLKPDEFIACISYLGSEINCDGYFTSIVTDIGICYTFNILDRGDIYKEHVVFYKNFHHVNYTSQNFDFDEGYNKTAGVFTYPRRALMSGADNSLTVFFKHNTYNSDYVCNQFLQGFRVLLHSPGDVPRLAKSYFRIPFNKVVTAAITPGVIKISSSIKSLSAEQRHCYLKSERPLQHFKTYSQSNCLLECFANYTLKKCGCVSYFMPRANTTKICGTRKVECLRDAQIIIQNSINMEGLAANDKNVKEKNGFFKNVRNYFREYCTCTSIHGFRYFGEKRTIFERETEFEYMSLICNYRENYLEYTNNLTFPEEFFDVIDYVQPDFKIQDCHYMGRSENCDKLFIPIITDEGICYTFNMLDRGEIFRENVIHYRDYHLVPNSSHHWTMEYGYTANAGLDAYPRRALLAGATNGFTFNILTSKEDLDYACKNSLQGYRVMLHTPMRIPRPSQQYFRIPLDQTVVGAVQPVMITTSDSVKMYNPKRRQCYFPTERHLKYFRIYTSLNCLMECLTNYTIHHCGCVNFFMPRENGTEICGTGSVECMRYAESAMQMKNLERKLNKPKRRKHKRREPTVAKLGVRREPCRRGYRSKMGKENMGGLLQGPSGVAVVVFTGLLHDGKPWVVLSIPAPRRKKSDLVSQEQVMQSGSANSPQTVSQKEVASPEEVELKTVNFDNRAMSPDEEAKSGASKSKLSGAEDKPNPGQSESAPNVIQKTVSKIKALRISASATISEKHFWPNLKTYVREFSDTIEIHGLRYLFEEVIVSFSTKESPIFEVPFPAVTICSQVKASEKEFNFAKIHKNYDINGNFSSDEEFKYYQYFYLVCDHPLHQHNVSAYREKFVETLTDDFFNTIKDRLFPQITLHDPLQLPNFANYYIHVSLNTSVMVGIAPSLTQVSDVVKNLPPQTRKCYLSREKQLAFYRRYSQINCLTECLSNFTVELCGCAPYYLPRNRSTKICGAVKLECVSDAKDQFEIDTLEDTMHLENLDYDFDFHQSACDCKPFCAELKYAVDVSVSEWDWHDSYHELSTDTDFTEYFL</sequence>
<accession>A0A8J6HH00</accession>
<name>A0A8J6HH00_TENMO</name>
<evidence type="ECO:0000256" key="4">
    <source>
        <dbReference type="ARBA" id="ARBA00022461"/>
    </source>
</evidence>
<dbReference type="GO" id="GO:0005886">
    <property type="term" value="C:plasma membrane"/>
    <property type="evidence" value="ECO:0007669"/>
    <property type="project" value="TreeGrafter"/>
</dbReference>
<gene>
    <name evidence="14" type="ORF">GEV33_008723</name>
</gene>
<keyword evidence="9" id="KW-0472">Membrane</keyword>
<dbReference type="Gene3D" id="1.10.287.820">
    <property type="entry name" value="Acid-sensing ion channel domain"/>
    <property type="match status" value="2"/>
</dbReference>
<evidence type="ECO:0000256" key="13">
    <source>
        <dbReference type="SAM" id="MobiDB-lite"/>
    </source>
</evidence>
<organism evidence="14 15">
    <name type="scientific">Tenebrio molitor</name>
    <name type="common">Yellow mealworm beetle</name>
    <dbReference type="NCBI Taxonomy" id="7067"/>
    <lineage>
        <taxon>Eukaryota</taxon>
        <taxon>Metazoa</taxon>
        <taxon>Ecdysozoa</taxon>
        <taxon>Arthropoda</taxon>
        <taxon>Hexapoda</taxon>
        <taxon>Insecta</taxon>
        <taxon>Pterygota</taxon>
        <taxon>Neoptera</taxon>
        <taxon>Endopterygota</taxon>
        <taxon>Coleoptera</taxon>
        <taxon>Polyphaga</taxon>
        <taxon>Cucujiformia</taxon>
        <taxon>Tenebrionidae</taxon>
        <taxon>Tenebrio</taxon>
    </lineage>
</organism>
<dbReference type="Gene3D" id="2.60.470.10">
    <property type="entry name" value="Acid-sensing ion channels like domains"/>
    <property type="match status" value="3"/>
</dbReference>
<evidence type="ECO:0000256" key="3">
    <source>
        <dbReference type="ARBA" id="ARBA00022448"/>
    </source>
</evidence>
<protein>
    <recommendedName>
        <fullName evidence="16">Sodium channel protein Nach</fullName>
    </recommendedName>
</protein>
<dbReference type="InterPro" id="IPR020903">
    <property type="entry name" value="ENaC_CS"/>
</dbReference>
<comment type="similarity">
    <text evidence="2 12">Belongs to the amiloride-sensitive sodium channel (TC 1.A.6) family.</text>
</comment>
<dbReference type="GO" id="GO:0015280">
    <property type="term" value="F:ligand-gated sodium channel activity"/>
    <property type="evidence" value="ECO:0007669"/>
    <property type="project" value="TreeGrafter"/>
</dbReference>
<evidence type="ECO:0000256" key="10">
    <source>
        <dbReference type="ARBA" id="ARBA00023201"/>
    </source>
</evidence>
<dbReference type="Proteomes" id="UP000719412">
    <property type="component" value="Unassembled WGS sequence"/>
</dbReference>
<evidence type="ECO:0000256" key="11">
    <source>
        <dbReference type="ARBA" id="ARBA00023303"/>
    </source>
</evidence>
<dbReference type="PANTHER" id="PTHR11690">
    <property type="entry name" value="AMILORIDE-SENSITIVE SODIUM CHANNEL-RELATED"/>
    <property type="match status" value="1"/>
</dbReference>
<evidence type="ECO:0000256" key="1">
    <source>
        <dbReference type="ARBA" id="ARBA00004141"/>
    </source>
</evidence>
<feature type="region of interest" description="Disordered" evidence="13">
    <location>
        <begin position="1708"/>
        <end position="1786"/>
    </location>
</feature>
<keyword evidence="11 12" id="KW-0407">Ion channel</keyword>
<reference evidence="14" key="1">
    <citation type="journal article" date="2020" name="J Insects Food Feed">
        <title>The yellow mealworm (Tenebrio molitor) genome: a resource for the emerging insects as food and feed industry.</title>
        <authorList>
            <person name="Eriksson T."/>
            <person name="Andere A."/>
            <person name="Kelstrup H."/>
            <person name="Emery V."/>
            <person name="Picard C."/>
        </authorList>
    </citation>
    <scope>NUCLEOTIDE SEQUENCE</scope>
    <source>
        <strain evidence="14">Stoneville</strain>
        <tissue evidence="14">Whole head</tissue>
    </source>
</reference>
<evidence type="ECO:0000256" key="2">
    <source>
        <dbReference type="ARBA" id="ARBA00007193"/>
    </source>
</evidence>
<evidence type="ECO:0000256" key="5">
    <source>
        <dbReference type="ARBA" id="ARBA00022692"/>
    </source>
</evidence>
<evidence type="ECO:0000256" key="6">
    <source>
        <dbReference type="ARBA" id="ARBA00022989"/>
    </source>
</evidence>
<dbReference type="Pfam" id="PF00858">
    <property type="entry name" value="ASC"/>
    <property type="match status" value="7"/>
</dbReference>
<feature type="compositionally biased region" description="Polar residues" evidence="13">
    <location>
        <begin position="1712"/>
        <end position="1734"/>
    </location>
</feature>
<proteinExistence type="inferred from homology"/>
<keyword evidence="7" id="KW-0915">Sodium</keyword>
<reference evidence="14" key="2">
    <citation type="submission" date="2021-08" db="EMBL/GenBank/DDBJ databases">
        <authorList>
            <person name="Eriksson T."/>
        </authorList>
    </citation>
    <scope>NUCLEOTIDE SEQUENCE</scope>
    <source>
        <strain evidence="14">Stoneville</strain>
        <tissue evidence="14">Whole head</tissue>
    </source>
</reference>
<evidence type="ECO:0000313" key="15">
    <source>
        <dbReference type="Proteomes" id="UP000719412"/>
    </source>
</evidence>